<evidence type="ECO:0000313" key="3">
    <source>
        <dbReference type="EMBL" id="RCX17690.1"/>
    </source>
</evidence>
<keyword evidence="2" id="KW-1133">Transmembrane helix</keyword>
<evidence type="ECO:0000313" key="4">
    <source>
        <dbReference type="Proteomes" id="UP000253090"/>
    </source>
</evidence>
<organism evidence="3 4">
    <name type="scientific">Fontibacillus phaseoli</name>
    <dbReference type="NCBI Taxonomy" id="1416533"/>
    <lineage>
        <taxon>Bacteria</taxon>
        <taxon>Bacillati</taxon>
        <taxon>Bacillota</taxon>
        <taxon>Bacilli</taxon>
        <taxon>Bacillales</taxon>
        <taxon>Paenibacillaceae</taxon>
        <taxon>Fontibacillus</taxon>
    </lineage>
</organism>
<dbReference type="Proteomes" id="UP000253090">
    <property type="component" value="Unassembled WGS sequence"/>
</dbReference>
<feature type="coiled-coil region" evidence="1">
    <location>
        <begin position="5"/>
        <end position="32"/>
    </location>
</feature>
<protein>
    <submittedName>
        <fullName evidence="3">Uncharacterized protein</fullName>
    </submittedName>
</protein>
<feature type="transmembrane region" description="Helical" evidence="2">
    <location>
        <begin position="39"/>
        <end position="59"/>
    </location>
</feature>
<sequence>MNGNNDEYKGNSNEIELRLNHLEKRMEFYDKRWRIMKKILISVFFIWLLLFLVGVIQFVSSGF</sequence>
<dbReference type="AlphaFoldDB" id="A0A369B835"/>
<reference evidence="3 4" key="1">
    <citation type="submission" date="2018-07" db="EMBL/GenBank/DDBJ databases">
        <title>Genomic Encyclopedia of Type Strains, Phase III (KMG-III): the genomes of soil and plant-associated and newly described type strains.</title>
        <authorList>
            <person name="Whitman W."/>
        </authorList>
    </citation>
    <scope>NUCLEOTIDE SEQUENCE [LARGE SCALE GENOMIC DNA]</scope>
    <source>
        <strain evidence="3 4">CECT 8333</strain>
    </source>
</reference>
<gene>
    <name evidence="3" type="ORF">DFP94_10849</name>
</gene>
<keyword evidence="2" id="KW-0812">Transmembrane</keyword>
<keyword evidence="1" id="KW-0175">Coiled coil</keyword>
<proteinExistence type="predicted"/>
<keyword evidence="2" id="KW-0472">Membrane</keyword>
<dbReference type="RefSeq" id="WP_114497798.1">
    <property type="nucleotide sequence ID" value="NZ_QPJW01000008.1"/>
</dbReference>
<evidence type="ECO:0000256" key="1">
    <source>
        <dbReference type="SAM" id="Coils"/>
    </source>
</evidence>
<comment type="caution">
    <text evidence="3">The sequence shown here is derived from an EMBL/GenBank/DDBJ whole genome shotgun (WGS) entry which is preliminary data.</text>
</comment>
<name>A0A369B835_9BACL</name>
<accession>A0A369B835</accession>
<evidence type="ECO:0000256" key="2">
    <source>
        <dbReference type="SAM" id="Phobius"/>
    </source>
</evidence>
<keyword evidence="4" id="KW-1185">Reference proteome</keyword>
<dbReference type="EMBL" id="QPJW01000008">
    <property type="protein sequence ID" value="RCX17690.1"/>
    <property type="molecule type" value="Genomic_DNA"/>
</dbReference>